<keyword evidence="5" id="KW-1185">Reference proteome</keyword>
<dbReference type="Proteomes" id="UP001549111">
    <property type="component" value="Unassembled WGS sequence"/>
</dbReference>
<dbReference type="AlphaFoldDB" id="A0A5C1Q6K0"/>
<protein>
    <recommendedName>
        <fullName evidence="6">DUF4157 domain-containing protein</fullName>
    </recommendedName>
</protein>
<proteinExistence type="predicted"/>
<evidence type="ECO:0000256" key="1">
    <source>
        <dbReference type="SAM" id="MobiDB-lite"/>
    </source>
</evidence>
<evidence type="ECO:0000313" key="2">
    <source>
        <dbReference type="EMBL" id="MET3602784.1"/>
    </source>
</evidence>
<feature type="compositionally biased region" description="Pro residues" evidence="1">
    <location>
        <begin position="204"/>
        <end position="214"/>
    </location>
</feature>
<accession>A0A5C1Q6K0</accession>
<dbReference type="OrthoDB" id="9156132at2"/>
<evidence type="ECO:0000313" key="5">
    <source>
        <dbReference type="Proteomes" id="UP001549111"/>
    </source>
</evidence>
<evidence type="ECO:0000313" key="4">
    <source>
        <dbReference type="Proteomes" id="UP000323522"/>
    </source>
</evidence>
<dbReference type="KEGG" id="snn:EWH46_17300"/>
<dbReference type="EMBL" id="JBEPLS010000002">
    <property type="protein sequence ID" value="MET3602784.1"/>
    <property type="molecule type" value="Genomic_DNA"/>
</dbReference>
<reference evidence="2 5" key="2">
    <citation type="submission" date="2024-06" db="EMBL/GenBank/DDBJ databases">
        <title>Genomic Encyclopedia of Type Strains, Phase IV (KMG-IV): sequencing the most valuable type-strain genomes for metagenomic binning, comparative biology and taxonomic classification.</title>
        <authorList>
            <person name="Goeker M."/>
        </authorList>
    </citation>
    <scope>NUCLEOTIDE SEQUENCE [LARGE SCALE GENOMIC DNA]</scope>
    <source>
        <strain evidence="2 5">D-501</strain>
    </source>
</reference>
<dbReference type="Proteomes" id="UP000323522">
    <property type="component" value="Chromosome"/>
</dbReference>
<dbReference type="EMBL" id="CP035708">
    <property type="protein sequence ID" value="QEN02344.1"/>
    <property type="molecule type" value="Genomic_DNA"/>
</dbReference>
<sequence>MPVPLSAFAVALEAASASVPSAGSADALLLQVLLAAAVRLSGLPALPVDAPAPVLVDLPVAELHRQACPERPRDCARLIAWHDAAGGRVLLSDQLDWRMRPVDRSFVLHELVHVLQARRPGSPRDDDCARALDDERLAYRVQNAWLDEQGRAERFGGMLHALRCAAAQVDADGRMRLRRGGGSDGDAEALIGDLMRRRSLTPPETAPPPPGTAP</sequence>
<gene>
    <name evidence="2" type="ORF">ABIC99_000568</name>
    <name evidence="3" type="ORF">EWH46_17300</name>
</gene>
<dbReference type="RefSeq" id="WP_149504971.1">
    <property type="nucleotide sequence ID" value="NZ_CP035708.1"/>
</dbReference>
<evidence type="ECO:0008006" key="6">
    <source>
        <dbReference type="Google" id="ProtNLM"/>
    </source>
</evidence>
<reference evidence="3 4" key="1">
    <citation type="submission" date="2019-02" db="EMBL/GenBank/DDBJ databases">
        <title>Complete Genome Sequence and Methylome Analysis of Sphaerotilus natans subsp. sulfidivorans D-507.</title>
        <authorList>
            <person name="Fomenkov A."/>
            <person name="Gridneva E."/>
            <person name="Smolyakov D."/>
            <person name="Dubinina G."/>
            <person name="Vincze T."/>
            <person name="Grabovich M."/>
            <person name="Roberts R.J."/>
        </authorList>
    </citation>
    <scope>NUCLEOTIDE SEQUENCE [LARGE SCALE GENOMIC DNA]</scope>
    <source>
        <strain evidence="3 4">D-507</strain>
    </source>
</reference>
<feature type="region of interest" description="Disordered" evidence="1">
    <location>
        <begin position="176"/>
        <end position="214"/>
    </location>
</feature>
<evidence type="ECO:0000313" key="3">
    <source>
        <dbReference type="EMBL" id="QEN02344.1"/>
    </source>
</evidence>
<organism evidence="3 4">
    <name type="scientific">Sphaerotilus sulfidivorans</name>
    <dbReference type="NCBI Taxonomy" id="639200"/>
    <lineage>
        <taxon>Bacteria</taxon>
        <taxon>Pseudomonadati</taxon>
        <taxon>Pseudomonadota</taxon>
        <taxon>Betaproteobacteria</taxon>
        <taxon>Burkholderiales</taxon>
        <taxon>Sphaerotilaceae</taxon>
        <taxon>Sphaerotilus</taxon>
    </lineage>
</organism>
<name>A0A5C1Q6K0_9BURK</name>